<evidence type="ECO:0000313" key="1">
    <source>
        <dbReference type="EMBL" id="SHG86158.1"/>
    </source>
</evidence>
<dbReference type="RefSeq" id="WP_073091267.1">
    <property type="nucleotide sequence ID" value="NZ_FQWY01000015.1"/>
</dbReference>
<dbReference type="STRING" id="1123382.SAMN02745221_01137"/>
<dbReference type="OrthoDB" id="2079128at2"/>
<protein>
    <submittedName>
        <fullName evidence="1">Uncharacterized protein</fullName>
    </submittedName>
</protein>
<evidence type="ECO:0000313" key="2">
    <source>
        <dbReference type="Proteomes" id="UP000242329"/>
    </source>
</evidence>
<sequence length="316" mass="36214">MVKKTACLGLILLSFYTYLAVHYPDTWIQNKWYQSFLAFYGYQAGKRVEPRVIYGQGLRDLGEEKIKIKVLLPGKKQAGLQEVYKALEEGYTAVVECSILDSLHTTPYGKSLTAKMYNRAYRIVVFDGGHHLPTLGMAPDVIIIPEIKGYAAHSYMQDAIKTETIVYLAKEAGLKHTLIVSVPRWALVKEEKNLAHIVLKAWNKAETQRQPFSPFYPCAENRISKVNGVVFAYIGKGYYENIDSFIKCIKKLNLSDVHKIYLAFDYKYADRKSAGDYAKEIEERLRIPTWVVNEPFTAFDVLWGKRDVLWKQGHNP</sequence>
<keyword evidence="2" id="KW-1185">Reference proteome</keyword>
<name>A0A1M5N9I2_9FIRM</name>
<accession>A0A1M5N9I2</accession>
<dbReference type="Proteomes" id="UP000242329">
    <property type="component" value="Unassembled WGS sequence"/>
</dbReference>
<dbReference type="AlphaFoldDB" id="A0A1M5N9I2"/>
<dbReference type="EMBL" id="FQWY01000015">
    <property type="protein sequence ID" value="SHG86158.1"/>
    <property type="molecule type" value="Genomic_DNA"/>
</dbReference>
<proteinExistence type="predicted"/>
<reference evidence="2" key="1">
    <citation type="submission" date="2016-11" db="EMBL/GenBank/DDBJ databases">
        <authorList>
            <person name="Varghese N."/>
            <person name="Submissions S."/>
        </authorList>
    </citation>
    <scope>NUCLEOTIDE SEQUENCE [LARGE SCALE GENOMIC DNA]</scope>
    <source>
        <strain evidence="2">DSM 11003</strain>
    </source>
</reference>
<gene>
    <name evidence="1" type="ORF">SAMN02745221_01137</name>
</gene>
<organism evidence="1 2">
    <name type="scientific">Thermosyntropha lipolytica DSM 11003</name>
    <dbReference type="NCBI Taxonomy" id="1123382"/>
    <lineage>
        <taxon>Bacteria</taxon>
        <taxon>Bacillati</taxon>
        <taxon>Bacillota</taxon>
        <taxon>Clostridia</taxon>
        <taxon>Eubacteriales</taxon>
        <taxon>Syntrophomonadaceae</taxon>
        <taxon>Thermosyntropha</taxon>
    </lineage>
</organism>